<dbReference type="PANTHER" id="PTHR37422:SF13">
    <property type="entry name" value="LIPOPOLYSACCHARIDE BIOSYNTHESIS PROTEIN PA4999-RELATED"/>
    <property type="match status" value="1"/>
</dbReference>
<gene>
    <name evidence="7" type="ORF">FHX53_002563</name>
</gene>
<keyword evidence="2 5" id="KW-0812">Transmembrane</keyword>
<evidence type="ECO:0000256" key="2">
    <source>
        <dbReference type="ARBA" id="ARBA00022692"/>
    </source>
</evidence>
<dbReference type="InterPro" id="IPR051533">
    <property type="entry name" value="WaaL-like"/>
</dbReference>
<feature type="transmembrane region" description="Helical" evidence="5">
    <location>
        <begin position="203"/>
        <end position="220"/>
    </location>
</feature>
<feature type="transmembrane region" description="Helical" evidence="5">
    <location>
        <begin position="136"/>
        <end position="159"/>
    </location>
</feature>
<evidence type="ECO:0000259" key="6">
    <source>
        <dbReference type="Pfam" id="PF04932"/>
    </source>
</evidence>
<dbReference type="Pfam" id="PF04932">
    <property type="entry name" value="Wzy_C"/>
    <property type="match status" value="1"/>
</dbReference>
<accession>A0A839ECL5</accession>
<dbReference type="InterPro" id="IPR007016">
    <property type="entry name" value="O-antigen_ligase-rel_domated"/>
</dbReference>
<proteinExistence type="predicted"/>
<feature type="transmembrane region" description="Helical" evidence="5">
    <location>
        <begin position="75"/>
        <end position="94"/>
    </location>
</feature>
<dbReference type="GO" id="GO:0016874">
    <property type="term" value="F:ligase activity"/>
    <property type="evidence" value="ECO:0007669"/>
    <property type="project" value="UniProtKB-KW"/>
</dbReference>
<keyword evidence="3 5" id="KW-1133">Transmembrane helix</keyword>
<evidence type="ECO:0000256" key="5">
    <source>
        <dbReference type="SAM" id="Phobius"/>
    </source>
</evidence>
<organism evidence="7 8">
    <name type="scientific">Microcella alkalica</name>
    <dbReference type="NCBI Taxonomy" id="355930"/>
    <lineage>
        <taxon>Bacteria</taxon>
        <taxon>Bacillati</taxon>
        <taxon>Actinomycetota</taxon>
        <taxon>Actinomycetes</taxon>
        <taxon>Micrococcales</taxon>
        <taxon>Microbacteriaceae</taxon>
        <taxon>Microcella</taxon>
    </lineage>
</organism>
<feature type="transmembrane region" description="Helical" evidence="5">
    <location>
        <begin position="226"/>
        <end position="245"/>
    </location>
</feature>
<sequence length="424" mass="45613">MTDRARSLLDAGRSALASPRFTQALTEVAIVVALCMHAVRAFLGWPGALAVLAGLVVLAALSLAGQPERVEWRGILPLSLLALVGFMVASSFWSQYPIATFGSMPYMLAFAFLGLYIALVRDTIQIVRGVGNALRFVLVVSFALEILSGIIIDTPLHFIGITGNLAVGGPVEGLAGTRNYFAFLGGLAALSFWIEYRTRSVPRGLTIFSLVLAAGTIVFARSPVTGVVLAAVLAAGLVLVLLRRLPAERRPAVQSVLLISAIVATTLGWLFRQQLLALAGATADVTIRTSVWADLEKFIGQYPAQGWGWLGAWREDRYPFLVVRDAVGRQPESALNAYVDATLQLGFIGLGLLLVALGLAFVRAWLVATERRSTVHVWPALVLVLLATTSMTESYLLVEGGFMLFVIAALVAARERSWRGRLRG</sequence>
<feature type="transmembrane region" description="Helical" evidence="5">
    <location>
        <begin position="345"/>
        <end position="366"/>
    </location>
</feature>
<evidence type="ECO:0000256" key="1">
    <source>
        <dbReference type="ARBA" id="ARBA00004141"/>
    </source>
</evidence>
<dbReference type="GO" id="GO:0016020">
    <property type="term" value="C:membrane"/>
    <property type="evidence" value="ECO:0007669"/>
    <property type="project" value="UniProtKB-SubCell"/>
</dbReference>
<dbReference type="AlphaFoldDB" id="A0A839ECL5"/>
<feature type="domain" description="O-antigen ligase-related" evidence="6">
    <location>
        <begin position="209"/>
        <end position="353"/>
    </location>
</feature>
<feature type="transmembrane region" description="Helical" evidence="5">
    <location>
        <begin position="45"/>
        <end position="63"/>
    </location>
</feature>
<feature type="transmembrane region" description="Helical" evidence="5">
    <location>
        <begin position="106"/>
        <end position="124"/>
    </location>
</feature>
<keyword evidence="4 5" id="KW-0472">Membrane</keyword>
<keyword evidence="8" id="KW-1185">Reference proteome</keyword>
<evidence type="ECO:0000313" key="7">
    <source>
        <dbReference type="EMBL" id="MBA8848946.1"/>
    </source>
</evidence>
<protein>
    <submittedName>
        <fullName evidence="7">O-antigen ligase</fullName>
    </submittedName>
</protein>
<evidence type="ECO:0000256" key="3">
    <source>
        <dbReference type="ARBA" id="ARBA00022989"/>
    </source>
</evidence>
<feature type="transmembrane region" description="Helical" evidence="5">
    <location>
        <begin position="395"/>
        <end position="413"/>
    </location>
</feature>
<dbReference type="PANTHER" id="PTHR37422">
    <property type="entry name" value="TEICHURONIC ACID BIOSYNTHESIS PROTEIN TUAE"/>
    <property type="match status" value="1"/>
</dbReference>
<comment type="subcellular location">
    <subcellularLocation>
        <location evidence="1">Membrane</location>
        <topology evidence="1">Multi-pass membrane protein</topology>
    </subcellularLocation>
</comment>
<reference evidence="7 8" key="1">
    <citation type="submission" date="2020-07" db="EMBL/GenBank/DDBJ databases">
        <title>Sequencing the genomes of 1000 actinobacteria strains.</title>
        <authorList>
            <person name="Klenk H.-P."/>
        </authorList>
    </citation>
    <scope>NUCLEOTIDE SEQUENCE [LARGE SCALE GENOMIC DNA]</scope>
    <source>
        <strain evidence="7 8">DSM 19663</strain>
    </source>
</reference>
<dbReference type="RefSeq" id="WP_182491723.1">
    <property type="nucleotide sequence ID" value="NZ_BAAAOV010000004.1"/>
</dbReference>
<evidence type="ECO:0000313" key="8">
    <source>
        <dbReference type="Proteomes" id="UP000585905"/>
    </source>
</evidence>
<keyword evidence="7" id="KW-0436">Ligase</keyword>
<evidence type="ECO:0000256" key="4">
    <source>
        <dbReference type="ARBA" id="ARBA00023136"/>
    </source>
</evidence>
<dbReference type="Proteomes" id="UP000585905">
    <property type="component" value="Unassembled WGS sequence"/>
</dbReference>
<feature type="transmembrane region" description="Helical" evidence="5">
    <location>
        <begin position="252"/>
        <end position="271"/>
    </location>
</feature>
<comment type="caution">
    <text evidence="7">The sequence shown here is derived from an EMBL/GenBank/DDBJ whole genome shotgun (WGS) entry which is preliminary data.</text>
</comment>
<feature type="transmembrane region" description="Helical" evidence="5">
    <location>
        <begin position="373"/>
        <end position="389"/>
    </location>
</feature>
<feature type="transmembrane region" description="Helical" evidence="5">
    <location>
        <begin position="179"/>
        <end position="196"/>
    </location>
</feature>
<dbReference type="EMBL" id="JACGWX010000009">
    <property type="protein sequence ID" value="MBA8848946.1"/>
    <property type="molecule type" value="Genomic_DNA"/>
</dbReference>
<name>A0A839ECL5_9MICO</name>